<dbReference type="NCBIfam" id="NF047847">
    <property type="entry name" value="SS_mature_LptM"/>
    <property type="match status" value="1"/>
</dbReference>
<name>A0A1Y6FWV0_9GAMM</name>
<dbReference type="EMBL" id="FXWH01000002">
    <property type="protein sequence ID" value="SMQ79839.1"/>
    <property type="molecule type" value="Genomic_DNA"/>
</dbReference>
<dbReference type="GO" id="GO:0009279">
    <property type="term" value="C:cell outer membrane"/>
    <property type="evidence" value="ECO:0007669"/>
    <property type="project" value="UniProtKB-SubCell"/>
</dbReference>
<keyword evidence="10" id="KW-1185">Reference proteome</keyword>
<dbReference type="InterPro" id="IPR032831">
    <property type="entry name" value="LptM_cons"/>
</dbReference>
<keyword evidence="6 9" id="KW-0449">Lipoprotein</keyword>
<evidence type="ECO:0000256" key="8">
    <source>
        <dbReference type="SAM" id="SignalP"/>
    </source>
</evidence>
<keyword evidence="2 8" id="KW-0732">Signal</keyword>
<evidence type="ECO:0000313" key="9">
    <source>
        <dbReference type="EMBL" id="SMQ79839.1"/>
    </source>
</evidence>
<organism evidence="9 10">
    <name type="scientific">Pseudidiomarina planktonica</name>
    <dbReference type="NCBI Taxonomy" id="1323738"/>
    <lineage>
        <taxon>Bacteria</taxon>
        <taxon>Pseudomonadati</taxon>
        <taxon>Pseudomonadota</taxon>
        <taxon>Gammaproteobacteria</taxon>
        <taxon>Alteromonadales</taxon>
        <taxon>Idiomarinaceae</taxon>
        <taxon>Pseudidiomarina</taxon>
    </lineage>
</organism>
<evidence type="ECO:0000256" key="7">
    <source>
        <dbReference type="SAM" id="MobiDB-lite"/>
    </source>
</evidence>
<evidence type="ECO:0000256" key="5">
    <source>
        <dbReference type="ARBA" id="ARBA00023237"/>
    </source>
</evidence>
<dbReference type="AlphaFoldDB" id="A0A1Y6FWV0"/>
<evidence type="ECO:0000256" key="3">
    <source>
        <dbReference type="ARBA" id="ARBA00023136"/>
    </source>
</evidence>
<keyword evidence="5" id="KW-0998">Cell outer membrane</keyword>
<keyword evidence="3" id="KW-0472">Membrane</keyword>
<feature type="signal peptide" evidence="8">
    <location>
        <begin position="1"/>
        <end position="20"/>
    </location>
</feature>
<dbReference type="OrthoDB" id="6371029at2"/>
<protein>
    <submittedName>
        <fullName evidence="9">Lipoprotein-attachment site-containing protein</fullName>
    </submittedName>
</protein>
<evidence type="ECO:0000256" key="6">
    <source>
        <dbReference type="ARBA" id="ARBA00023288"/>
    </source>
</evidence>
<gene>
    <name evidence="9" type="ORF">SAMN06297229_1767</name>
</gene>
<reference evidence="10" key="1">
    <citation type="submission" date="2017-04" db="EMBL/GenBank/DDBJ databases">
        <authorList>
            <person name="Varghese N."/>
            <person name="Submissions S."/>
        </authorList>
    </citation>
    <scope>NUCLEOTIDE SEQUENCE [LARGE SCALE GENOMIC DNA]</scope>
</reference>
<feature type="region of interest" description="Disordered" evidence="7">
    <location>
        <begin position="24"/>
        <end position="54"/>
    </location>
</feature>
<evidence type="ECO:0000313" key="10">
    <source>
        <dbReference type="Proteomes" id="UP000194450"/>
    </source>
</evidence>
<evidence type="ECO:0000256" key="2">
    <source>
        <dbReference type="ARBA" id="ARBA00022729"/>
    </source>
</evidence>
<feature type="chain" id="PRO_5012486855" evidence="8">
    <location>
        <begin position="21"/>
        <end position="54"/>
    </location>
</feature>
<sequence length="54" mass="5856">MFAKKVIYILLFLSASTLLGCGQTGPLHLPEERDSNDTTQRSETTPVAVEMSAS</sequence>
<dbReference type="Proteomes" id="UP000194450">
    <property type="component" value="Unassembled WGS sequence"/>
</dbReference>
<evidence type="ECO:0000256" key="4">
    <source>
        <dbReference type="ARBA" id="ARBA00023139"/>
    </source>
</evidence>
<comment type="subcellular location">
    <subcellularLocation>
        <location evidence="1">Cell outer membrane</location>
        <topology evidence="1">Lipid-anchor</topology>
    </subcellularLocation>
</comment>
<keyword evidence="4" id="KW-0564">Palmitate</keyword>
<proteinExistence type="predicted"/>
<accession>A0A1Y6FWV0</accession>
<dbReference type="PROSITE" id="PS51257">
    <property type="entry name" value="PROKAR_LIPOPROTEIN"/>
    <property type="match status" value="1"/>
</dbReference>
<evidence type="ECO:0000256" key="1">
    <source>
        <dbReference type="ARBA" id="ARBA00004459"/>
    </source>
</evidence>